<dbReference type="GO" id="GO:0016020">
    <property type="term" value="C:membrane"/>
    <property type="evidence" value="ECO:0007669"/>
    <property type="project" value="UniProtKB-SubCell"/>
</dbReference>
<accession>A0AAV7Z7F9</accession>
<reference evidence="7" key="1">
    <citation type="submission" date="2022-08" db="EMBL/GenBank/DDBJ databases">
        <title>Novel sulfate-reducing endosymbionts in the free-living metamonad Anaeramoeba.</title>
        <authorList>
            <person name="Jerlstrom-Hultqvist J."/>
            <person name="Cepicka I."/>
            <person name="Gallot-Lavallee L."/>
            <person name="Salas-Leiva D."/>
            <person name="Curtis B.A."/>
            <person name="Zahonova K."/>
            <person name="Pipaliya S."/>
            <person name="Dacks J."/>
            <person name="Roger A.J."/>
        </authorList>
    </citation>
    <scope>NUCLEOTIDE SEQUENCE</scope>
    <source>
        <strain evidence="7">Schooner1</strain>
    </source>
</reference>
<evidence type="ECO:0000313" key="9">
    <source>
        <dbReference type="Proteomes" id="UP001150062"/>
    </source>
</evidence>
<keyword evidence="9" id="KW-1185">Reference proteome</keyword>
<evidence type="ECO:0000256" key="2">
    <source>
        <dbReference type="ARBA" id="ARBA00022692"/>
    </source>
</evidence>
<name>A0AAV7Z7F9_9EUKA</name>
<dbReference type="Proteomes" id="UP001150062">
    <property type="component" value="Unassembled WGS sequence"/>
</dbReference>
<dbReference type="PROSITE" id="PS51257">
    <property type="entry name" value="PROKAR_LIPOPROTEIN"/>
    <property type="match status" value="1"/>
</dbReference>
<evidence type="ECO:0000256" key="4">
    <source>
        <dbReference type="ARBA" id="ARBA00023136"/>
    </source>
</evidence>
<dbReference type="Pfam" id="PF08507">
    <property type="entry name" value="COPI_assoc"/>
    <property type="match status" value="1"/>
</dbReference>
<evidence type="ECO:0000256" key="1">
    <source>
        <dbReference type="ARBA" id="ARBA00004141"/>
    </source>
</evidence>
<dbReference type="EMBL" id="JAOAOG010000276">
    <property type="protein sequence ID" value="KAJ6233458.1"/>
    <property type="molecule type" value="Genomic_DNA"/>
</dbReference>
<keyword evidence="3 5" id="KW-1133">Transmembrane helix</keyword>
<evidence type="ECO:0000256" key="3">
    <source>
        <dbReference type="ARBA" id="ARBA00022989"/>
    </source>
</evidence>
<organism evidence="6 8">
    <name type="scientific">Anaeramoeba flamelloides</name>
    <dbReference type="NCBI Taxonomy" id="1746091"/>
    <lineage>
        <taxon>Eukaryota</taxon>
        <taxon>Metamonada</taxon>
        <taxon>Anaeramoebidae</taxon>
        <taxon>Anaeramoeba</taxon>
    </lineage>
</organism>
<reference evidence="6" key="2">
    <citation type="submission" date="2022-08" db="EMBL/GenBank/DDBJ databases">
        <title>Novel sulphate-reducing endosymbionts in the free-living metamonad Anaeramoeba.</title>
        <authorList>
            <person name="Jerlstrom-Hultqvist J."/>
            <person name="Cepicka I."/>
            <person name="Gallot-Lavallee L."/>
            <person name="Salas-Leiva D."/>
            <person name="Curtis B.A."/>
            <person name="Zahonova K."/>
            <person name="Pipaliya S."/>
            <person name="Dacks J."/>
            <person name="Roger A.J."/>
        </authorList>
    </citation>
    <scope>NUCLEOTIDE SEQUENCE</scope>
    <source>
        <strain evidence="6">Busselton2</strain>
    </source>
</reference>
<dbReference type="Proteomes" id="UP001146793">
    <property type="component" value="Unassembled WGS sequence"/>
</dbReference>
<evidence type="ECO:0000313" key="6">
    <source>
        <dbReference type="EMBL" id="KAJ3437668.1"/>
    </source>
</evidence>
<comment type="caution">
    <text evidence="6">The sequence shown here is derived from an EMBL/GenBank/DDBJ whole genome shotgun (WGS) entry which is preliminary data.</text>
</comment>
<comment type="subcellular location">
    <subcellularLocation>
        <location evidence="1">Membrane</location>
        <topology evidence="1">Multi-pass membrane protein</topology>
    </subcellularLocation>
</comment>
<dbReference type="EMBL" id="JANTQA010000033">
    <property type="protein sequence ID" value="KAJ3437668.1"/>
    <property type="molecule type" value="Genomic_DNA"/>
</dbReference>
<keyword evidence="2 5" id="KW-0812">Transmembrane</keyword>
<feature type="transmembrane region" description="Helical" evidence="5">
    <location>
        <begin position="48"/>
        <end position="68"/>
    </location>
</feature>
<gene>
    <name evidence="6" type="ORF">M0812_16834</name>
    <name evidence="7" type="ORF">M0813_29763</name>
</gene>
<protein>
    <submittedName>
        <fullName evidence="6">Golgi apparatus membrane protein tvp15</fullName>
    </submittedName>
</protein>
<sequence>MDKGIKIYQAGSNFTKYVRFLALFTGLLACVLGIITLFYVVWVGIFGIIEGIIVLILEYPMAWVVTNFKVLYEKTIYRGIFYLCFSIIVFFSPITIVVGILLIIVGLLYLIWGCKGNIVKL</sequence>
<keyword evidence="4 5" id="KW-0472">Membrane</keyword>
<dbReference type="InterPro" id="IPR013714">
    <property type="entry name" value="Golgi_TVP15"/>
</dbReference>
<evidence type="ECO:0000313" key="7">
    <source>
        <dbReference type="EMBL" id="KAJ6233458.1"/>
    </source>
</evidence>
<evidence type="ECO:0000313" key="8">
    <source>
        <dbReference type="Proteomes" id="UP001146793"/>
    </source>
</evidence>
<dbReference type="AlphaFoldDB" id="A0AAV7Z7F9"/>
<feature type="transmembrane region" description="Helical" evidence="5">
    <location>
        <begin position="20"/>
        <end position="42"/>
    </location>
</feature>
<feature type="transmembrane region" description="Helical" evidence="5">
    <location>
        <begin position="80"/>
        <end position="112"/>
    </location>
</feature>
<evidence type="ECO:0000256" key="5">
    <source>
        <dbReference type="SAM" id="Phobius"/>
    </source>
</evidence>
<proteinExistence type="predicted"/>